<proteinExistence type="predicted"/>
<dbReference type="Proteomes" id="UP000286510">
    <property type="component" value="Unassembled WGS sequence"/>
</dbReference>
<reference evidence="1 2" key="1">
    <citation type="submission" date="2018-08" db="EMBL/GenBank/DDBJ databases">
        <title>Aphanomyces genome sequencing and annotation.</title>
        <authorList>
            <person name="Minardi D."/>
            <person name="Oidtmann B."/>
            <person name="Van Der Giezen M."/>
            <person name="Studholme D.J."/>
        </authorList>
    </citation>
    <scope>NUCLEOTIDE SEQUENCE [LARGE SCALE GENOMIC DNA]</scope>
    <source>
        <strain evidence="1 2">FDL457</strain>
    </source>
</reference>
<organism evidence="1 2">
    <name type="scientific">Aphanomyces astaci</name>
    <name type="common">Crayfish plague agent</name>
    <dbReference type="NCBI Taxonomy" id="112090"/>
    <lineage>
        <taxon>Eukaryota</taxon>
        <taxon>Sar</taxon>
        <taxon>Stramenopiles</taxon>
        <taxon>Oomycota</taxon>
        <taxon>Saprolegniomycetes</taxon>
        <taxon>Saprolegniales</taxon>
        <taxon>Verrucalvaceae</taxon>
        <taxon>Aphanomyces</taxon>
    </lineage>
</organism>
<evidence type="ECO:0000313" key="2">
    <source>
        <dbReference type="Proteomes" id="UP000286510"/>
    </source>
</evidence>
<evidence type="ECO:0000313" key="1">
    <source>
        <dbReference type="EMBL" id="RHY80929.1"/>
    </source>
</evidence>
<dbReference type="InterPro" id="IPR013083">
    <property type="entry name" value="Znf_RING/FYVE/PHD"/>
</dbReference>
<dbReference type="AlphaFoldDB" id="A0A3R6Z6A1"/>
<dbReference type="EMBL" id="QUTF01027001">
    <property type="protein sequence ID" value="RHY80929.1"/>
    <property type="molecule type" value="Genomic_DNA"/>
</dbReference>
<dbReference type="Gene3D" id="3.30.40.10">
    <property type="entry name" value="Zinc/RING finger domain, C3HC4 (zinc finger)"/>
    <property type="match status" value="1"/>
</dbReference>
<accession>A0A3R6Z6A1</accession>
<protein>
    <submittedName>
        <fullName evidence="1">Uncharacterized protein</fullName>
    </submittedName>
</protein>
<comment type="caution">
    <text evidence="1">The sequence shown here is derived from an EMBL/GenBank/DDBJ whole genome shotgun (WGS) entry which is preliminary data.</text>
</comment>
<feature type="non-terminal residue" evidence="1">
    <location>
        <position position="178"/>
    </location>
</feature>
<gene>
    <name evidence="1" type="ORF">DYB26_015893</name>
</gene>
<name>A0A3R6Z6A1_APHAT</name>
<sequence>MWTCSHRQERCPLPCGSPCIQLPCDVRCPNLLECGHQCPGLCGEPCNVPCRHCASADLKHQVVDLILQLTLEDHDPNDSPLVALPCGHSFSIETLDGYLELDKYYRKQDGVWTEVAPLSMQLVDGQTNKSCPQCRHPIDRVNRYGRILHFHEVYASERKYLHKTTELVLQSQQRRQEW</sequence>